<organism evidence="1">
    <name type="scientific">Tomelloso virus</name>
    <dbReference type="NCBI Taxonomy" id="2053981"/>
    <lineage>
        <taxon>Viruses</taxon>
        <taxon>Viruses incertae sedis</taxon>
        <taxon>Naldaviricetes</taxon>
        <taxon>Lefavirales</taxon>
        <taxon>Nudiviridae</taxon>
        <taxon>Alphanudivirus</taxon>
        <taxon>Alphanudivirus alterdromelanogasteris</taxon>
    </lineage>
</organism>
<dbReference type="OrthoDB" id="11531at10239"/>
<evidence type="ECO:0000313" key="2">
    <source>
        <dbReference type="Proteomes" id="UP000289333"/>
    </source>
</evidence>
<dbReference type="KEGG" id="vg:41701366"/>
<reference evidence="1" key="1">
    <citation type="journal article" date="2021" name="Virus">
        <title>The discovery, distribution and diversity of DNA viruses associated with Drosophila melanogaster in Europe.</title>
        <authorList>
            <person name="Wallace M.A."/>
            <person name="Coffman K.A."/>
            <person name="Gilbert C."/>
            <person name="Ravindran S."/>
            <person name="Albery G.F."/>
            <person name="Abbott J."/>
            <person name="Argyridou E."/>
            <person name="Bellosta P."/>
            <person name="Betancourt A.J."/>
            <person name="Colinet H."/>
            <person name="Eric K."/>
            <person name="Glaser-Schmitt A."/>
            <person name="Grath S."/>
            <person name="Jelic M."/>
            <person name="Kankare M."/>
            <person name="Kozeretska I."/>
            <person name="Loeschcke V."/>
            <person name="Montchamp-Moreau C."/>
            <person name="Ometto L."/>
            <person name="Onder B.S."/>
            <person name="Orengo D.J."/>
            <person name="Parsch J."/>
            <person name="Pascual M."/>
            <person name="Patenkovic A."/>
            <person name="Puerma E."/>
            <person name="Ritchie M.G."/>
            <person name="Rota-Stabelli O."/>
            <person name="Schou M.F."/>
            <person name="Serga S.V."/>
            <person name="Stamenkovic-Radak M."/>
            <person name="Tanaskovic M."/>
            <person name="Veselinovic M.S."/>
            <person name="Vieira J."/>
            <person name="Vieira C.P."/>
            <person name="Kapun M."/>
            <person name="Flatt T."/>
            <person name="Gonzalez J."/>
            <person name="Staubach F."/>
            <person name="Obbard D.J."/>
        </authorList>
    </citation>
    <scope>NUCLEOTIDE SEQUENCE</scope>
    <source>
        <strain evidence="1">DrosEU28 Tomelloso 2015</strain>
    </source>
</reference>
<name>A0A2H4T2X5_9VIRU</name>
<evidence type="ECO:0000313" key="1">
    <source>
        <dbReference type="EMBL" id="ATY70229.1"/>
    </source>
</evidence>
<dbReference type="Proteomes" id="UP000289333">
    <property type="component" value="Segment"/>
</dbReference>
<dbReference type="GeneID" id="41701366"/>
<protein>
    <submittedName>
        <fullName evidence="1">GrBNV gp35-like protein</fullName>
    </submittedName>
</protein>
<dbReference type="EMBL" id="KY457233">
    <property type="protein sequence ID" value="ATY70229.1"/>
    <property type="molecule type" value="Genomic_DNA"/>
</dbReference>
<sequence length="264" mass="30226">MVDSTELYTNLSNTGNYNYPRQYATKVGYDQKEMTVDGVNFTNITITGIPDGVSPIANEALVNKNALRRLYIFSDNQLSDQYLESIDRFYGKVPYPIVYCNVPNDTLDTVPEENFYACDGPPSSVSQFVEYRYLHQRHLITNVAYDPNTNNIYKLCLPESPLMVIVMPANFIRTGLKTGYFKFDNNLIIRVYSRYMLSSSNAADDQNEITVFSNYNIRLKSTIEQLFSRFGMHKIVSNRDNQIYGYDKFMTMVVGSVSNIVLPP</sequence>
<dbReference type="RefSeq" id="YP_009553456.1">
    <property type="nucleotide sequence ID" value="NC_040789.1"/>
</dbReference>
<proteinExistence type="predicted"/>
<accession>A0A2H4T2X5</accession>
<keyword evidence="2" id="KW-1185">Reference proteome</keyword>